<dbReference type="AlphaFoldDB" id="A0A8H7TC82"/>
<sequence>MAGEYSWSSIMSTFEDCVFLLDNLPDTASTHSDSHDPSRKIFVSLDQLHVEQHCAGNEEYHQDAYCTQSTSDSDWETVYGSDLGVEFESWEEFVDMVDDGMIPKTKNVEGKEAMASPDDNMQEDNIMRSIKAIK</sequence>
<reference evidence="1" key="1">
    <citation type="submission" date="2021-02" db="EMBL/GenBank/DDBJ databases">
        <title>Genome sequence Cadophora malorum strain M34.</title>
        <authorList>
            <person name="Stefanovic E."/>
            <person name="Vu D."/>
            <person name="Scully C."/>
            <person name="Dijksterhuis J."/>
            <person name="Roader J."/>
            <person name="Houbraken J."/>
        </authorList>
    </citation>
    <scope>NUCLEOTIDE SEQUENCE</scope>
    <source>
        <strain evidence="1">M34</strain>
    </source>
</reference>
<dbReference type="OrthoDB" id="10604787at2759"/>
<protein>
    <submittedName>
        <fullName evidence="1">Uncharacterized protein</fullName>
    </submittedName>
</protein>
<dbReference type="Proteomes" id="UP000664132">
    <property type="component" value="Unassembled WGS sequence"/>
</dbReference>
<name>A0A8H7TC82_9HELO</name>
<organism evidence="1 2">
    <name type="scientific">Cadophora malorum</name>
    <dbReference type="NCBI Taxonomy" id="108018"/>
    <lineage>
        <taxon>Eukaryota</taxon>
        <taxon>Fungi</taxon>
        <taxon>Dikarya</taxon>
        <taxon>Ascomycota</taxon>
        <taxon>Pezizomycotina</taxon>
        <taxon>Leotiomycetes</taxon>
        <taxon>Helotiales</taxon>
        <taxon>Ploettnerulaceae</taxon>
        <taxon>Cadophora</taxon>
    </lineage>
</organism>
<gene>
    <name evidence="1" type="ORF">IFR04_007971</name>
</gene>
<dbReference type="EMBL" id="JAFJYH010000117">
    <property type="protein sequence ID" value="KAG4418935.1"/>
    <property type="molecule type" value="Genomic_DNA"/>
</dbReference>
<proteinExistence type="predicted"/>
<keyword evidence="2" id="KW-1185">Reference proteome</keyword>
<comment type="caution">
    <text evidence="1">The sequence shown here is derived from an EMBL/GenBank/DDBJ whole genome shotgun (WGS) entry which is preliminary data.</text>
</comment>
<evidence type="ECO:0000313" key="1">
    <source>
        <dbReference type="EMBL" id="KAG4418935.1"/>
    </source>
</evidence>
<evidence type="ECO:0000313" key="2">
    <source>
        <dbReference type="Proteomes" id="UP000664132"/>
    </source>
</evidence>
<accession>A0A8H7TC82</accession>